<keyword evidence="2" id="KW-1185">Reference proteome</keyword>
<protein>
    <submittedName>
        <fullName evidence="1">Uncharacterized protein</fullName>
    </submittedName>
</protein>
<comment type="caution">
    <text evidence="1">The sequence shown here is derived from an EMBL/GenBank/DDBJ whole genome shotgun (WGS) entry which is preliminary data.</text>
</comment>
<dbReference type="EMBL" id="JBHSNY010000004">
    <property type="protein sequence ID" value="MFC5634756.1"/>
    <property type="molecule type" value="Genomic_DNA"/>
</dbReference>
<dbReference type="Proteomes" id="UP001596154">
    <property type="component" value="Unassembled WGS sequence"/>
</dbReference>
<reference evidence="2" key="1">
    <citation type="journal article" date="2019" name="Int. J. Syst. Evol. Microbiol.">
        <title>The Global Catalogue of Microorganisms (GCM) 10K type strain sequencing project: providing services to taxonomists for standard genome sequencing and annotation.</title>
        <authorList>
            <consortium name="The Broad Institute Genomics Platform"/>
            <consortium name="The Broad Institute Genome Sequencing Center for Infectious Disease"/>
            <person name="Wu L."/>
            <person name="Ma J."/>
        </authorList>
    </citation>
    <scope>NUCLEOTIDE SEQUENCE [LARGE SCALE GENOMIC DNA]</scope>
    <source>
        <strain evidence="2">CGMCC 4.7248</strain>
    </source>
</reference>
<organism evidence="1 2">
    <name type="scientific">Streptomyces bullii</name>
    <dbReference type="NCBI Taxonomy" id="349910"/>
    <lineage>
        <taxon>Bacteria</taxon>
        <taxon>Bacillati</taxon>
        <taxon>Actinomycetota</taxon>
        <taxon>Actinomycetes</taxon>
        <taxon>Kitasatosporales</taxon>
        <taxon>Streptomycetaceae</taxon>
        <taxon>Streptomyces</taxon>
    </lineage>
</organism>
<dbReference type="RefSeq" id="WP_381020896.1">
    <property type="nucleotide sequence ID" value="NZ_JBHSNY010000004.1"/>
</dbReference>
<sequence>MSEPRGTAYEDLLAAVRHGRSSSEARKLVADFAHELAERIRDHDYDPGEVGPIHLAYQDAADLIDPEIP</sequence>
<proteinExistence type="predicted"/>
<name>A0ABW0US59_9ACTN</name>
<accession>A0ABW0US59</accession>
<evidence type="ECO:0000313" key="1">
    <source>
        <dbReference type="EMBL" id="MFC5634756.1"/>
    </source>
</evidence>
<evidence type="ECO:0000313" key="2">
    <source>
        <dbReference type="Proteomes" id="UP001596154"/>
    </source>
</evidence>
<gene>
    <name evidence="1" type="ORF">ACFPZJ_13395</name>
</gene>